<dbReference type="SUPFAM" id="SSF48452">
    <property type="entry name" value="TPR-like"/>
    <property type="match status" value="3"/>
</dbReference>
<evidence type="ECO:0000313" key="2">
    <source>
        <dbReference type="EMBL" id="RJP73370.1"/>
    </source>
</evidence>
<protein>
    <submittedName>
        <fullName evidence="2">Uncharacterized protein</fullName>
    </submittedName>
</protein>
<accession>A0A419F4F5</accession>
<name>A0A419F4F5_9BACT</name>
<keyword evidence="1" id="KW-0802">TPR repeat</keyword>
<dbReference type="InterPro" id="IPR019734">
    <property type="entry name" value="TPR_rpt"/>
</dbReference>
<comment type="caution">
    <text evidence="2">The sequence shown here is derived from an EMBL/GenBank/DDBJ whole genome shotgun (WGS) entry which is preliminary data.</text>
</comment>
<reference evidence="2 3" key="1">
    <citation type="journal article" date="2017" name="ISME J.">
        <title>Energy and carbon metabolisms in a deep terrestrial subsurface fluid microbial community.</title>
        <authorList>
            <person name="Momper L."/>
            <person name="Jungbluth S.P."/>
            <person name="Lee M.D."/>
            <person name="Amend J.P."/>
        </authorList>
    </citation>
    <scope>NUCLEOTIDE SEQUENCE [LARGE SCALE GENOMIC DNA]</scope>
    <source>
        <strain evidence="2">SURF_17</strain>
    </source>
</reference>
<gene>
    <name evidence="2" type="ORF">C4532_04500</name>
</gene>
<dbReference type="PANTHER" id="PTHR23082:SF0">
    <property type="entry name" value="GENERAL TRANSCRIPTION FACTOR 3C POLYPEPTIDE 3"/>
    <property type="match status" value="1"/>
</dbReference>
<dbReference type="PROSITE" id="PS50005">
    <property type="entry name" value="TPR"/>
    <property type="match status" value="1"/>
</dbReference>
<dbReference type="AlphaFoldDB" id="A0A419F4F5"/>
<dbReference type="GO" id="GO:0006383">
    <property type="term" value="P:transcription by RNA polymerase III"/>
    <property type="evidence" value="ECO:0007669"/>
    <property type="project" value="InterPro"/>
</dbReference>
<dbReference type="InterPro" id="IPR039340">
    <property type="entry name" value="Tfc4/TFIIIC-102/Sfc4"/>
</dbReference>
<sequence length="678" mass="74933">MFAAFIVTLGFVFFDLQHQERMLRDKYPNAVNAEERHMLYAGDLVARGEYGEAEPILRRLVKQQPQGAQIHATALFLFGKCLEATATTPAESAAAREFSEQFLAQYPADERIPSVRLRLAESLTKEGLYADSNAEYGELLRVLPDAEKTDAIEFRIARNHYREGNRARAIALLEYLRHKSLNPPLVRDSTLLLGRTLTEAGKRDDAERILLDFVKQTRGTHHAAAALHMLAQNALADGSFDEAVNYCMQWLEESPSASRQVDVLLILGRAQLASHSPTSAERVASEIVTLSPEASKLAEALVLKGKALEALGKAEEAENAYLAAVTNTPNASRAYEQLAQLYASGGDLPTAISHMKRACAAAPSDDSLFLKLAKLYQLNAEDVNAIKILEQFTRERQLSPHIGEAFLMLADVQCMRGRPQDAYRTIERLLATGTTTVRQCVIHERRGDILAQLGLYDEALDAYELAAEQDDRTAGAVIKLAGTHLSNGKPQRCLDTLQSIDVTALSPEESFDSAVTRGRAFLMLKMHRDARRAFEGAIALPTTREKISALALLLQTHLTVREEGAASKAFASARKLIETSQAEVPREARRIFLDWAQYLYGSGKYADAAKVYSSLKGPAFPPADVAWAVYQEGNCYYHLADYTRARAAYSRVTSEFSGSEWVVYARQKQDLMNAIAGT</sequence>
<proteinExistence type="predicted"/>
<dbReference type="GO" id="GO:0000127">
    <property type="term" value="C:transcription factor TFIIIC complex"/>
    <property type="evidence" value="ECO:0007669"/>
    <property type="project" value="TreeGrafter"/>
</dbReference>
<dbReference type="Pfam" id="PF13432">
    <property type="entry name" value="TPR_16"/>
    <property type="match status" value="3"/>
</dbReference>
<dbReference type="Pfam" id="PF13181">
    <property type="entry name" value="TPR_8"/>
    <property type="match status" value="1"/>
</dbReference>
<dbReference type="Gene3D" id="1.25.40.10">
    <property type="entry name" value="Tetratricopeptide repeat domain"/>
    <property type="match status" value="3"/>
</dbReference>
<feature type="repeat" description="TPR" evidence="1">
    <location>
        <begin position="332"/>
        <end position="365"/>
    </location>
</feature>
<evidence type="ECO:0000313" key="3">
    <source>
        <dbReference type="Proteomes" id="UP000285961"/>
    </source>
</evidence>
<dbReference type="InterPro" id="IPR011990">
    <property type="entry name" value="TPR-like_helical_dom_sf"/>
</dbReference>
<dbReference type="EMBL" id="QZKI01000028">
    <property type="protein sequence ID" value="RJP73370.1"/>
    <property type="molecule type" value="Genomic_DNA"/>
</dbReference>
<evidence type="ECO:0000256" key="1">
    <source>
        <dbReference type="PROSITE-ProRule" id="PRU00339"/>
    </source>
</evidence>
<dbReference type="SMART" id="SM00028">
    <property type="entry name" value="TPR"/>
    <property type="match status" value="6"/>
</dbReference>
<organism evidence="2 3">
    <name type="scientific">Candidatus Abyssobacteria bacterium SURF_17</name>
    <dbReference type="NCBI Taxonomy" id="2093361"/>
    <lineage>
        <taxon>Bacteria</taxon>
        <taxon>Pseudomonadati</taxon>
        <taxon>Candidatus Hydrogenedentota</taxon>
        <taxon>Candidatus Abyssobacteria</taxon>
    </lineage>
</organism>
<dbReference type="Proteomes" id="UP000285961">
    <property type="component" value="Unassembled WGS sequence"/>
</dbReference>
<dbReference type="PANTHER" id="PTHR23082">
    <property type="entry name" value="TRANSCRIPTION INITIATION FACTOR IIIC TFIIIC , POLYPEPTIDE 3-RELATED"/>
    <property type="match status" value="1"/>
</dbReference>